<dbReference type="GO" id="GO:0071973">
    <property type="term" value="P:bacterial-type flagellum-dependent cell motility"/>
    <property type="evidence" value="ECO:0007669"/>
    <property type="project" value="InterPro"/>
</dbReference>
<dbReference type="PIRSF" id="PIRSF003161">
    <property type="entry name" value="FliG"/>
    <property type="match status" value="1"/>
</dbReference>
<dbReference type="EMBL" id="JAHJDP010000085">
    <property type="protein sequence ID" value="MBU2692184.1"/>
    <property type="molecule type" value="Genomic_DNA"/>
</dbReference>
<keyword evidence="9" id="KW-0975">Bacterial flagellum</keyword>
<keyword evidence="7" id="KW-0283">Flagellar rotation</keyword>
<comment type="subcellular location">
    <subcellularLocation>
        <location evidence="1">Bacterial flagellum basal body</location>
    </subcellularLocation>
    <subcellularLocation>
        <location evidence="2">Cell membrane</location>
        <topology evidence="2">Peripheral membrane protein</topology>
        <orientation evidence="2">Cytoplasmic side</orientation>
    </subcellularLocation>
</comment>
<dbReference type="AlphaFoldDB" id="A0A948W739"/>
<proteinExistence type="inferred from homology"/>
<dbReference type="InterPro" id="IPR023087">
    <property type="entry name" value="Flg_Motor_Flig_C"/>
</dbReference>
<dbReference type="PRINTS" id="PR00954">
    <property type="entry name" value="FLGMOTORFLIG"/>
</dbReference>
<evidence type="ECO:0000313" key="14">
    <source>
        <dbReference type="Proteomes" id="UP000777784"/>
    </source>
</evidence>
<feature type="domain" description="Flagellar motor switch protein FliG middle" evidence="11">
    <location>
        <begin position="118"/>
        <end position="191"/>
    </location>
</feature>
<evidence type="ECO:0000256" key="9">
    <source>
        <dbReference type="ARBA" id="ARBA00023143"/>
    </source>
</evidence>
<dbReference type="PANTHER" id="PTHR30534">
    <property type="entry name" value="FLAGELLAR MOTOR SWITCH PROTEIN FLIG"/>
    <property type="match status" value="1"/>
</dbReference>
<evidence type="ECO:0000256" key="3">
    <source>
        <dbReference type="ARBA" id="ARBA00010299"/>
    </source>
</evidence>
<keyword evidence="13" id="KW-0966">Cell projection</keyword>
<comment type="similarity">
    <text evidence="3">Belongs to the FliG family.</text>
</comment>
<dbReference type="Proteomes" id="UP000777784">
    <property type="component" value="Unassembled WGS sequence"/>
</dbReference>
<dbReference type="InterPro" id="IPR011002">
    <property type="entry name" value="FliG_a-hlx"/>
</dbReference>
<evidence type="ECO:0000256" key="1">
    <source>
        <dbReference type="ARBA" id="ARBA00004117"/>
    </source>
</evidence>
<evidence type="ECO:0000313" key="13">
    <source>
        <dbReference type="EMBL" id="MBU2692184.1"/>
    </source>
</evidence>
<dbReference type="Pfam" id="PF14841">
    <property type="entry name" value="FliG_M"/>
    <property type="match status" value="1"/>
</dbReference>
<dbReference type="GO" id="GO:0003774">
    <property type="term" value="F:cytoskeletal motor activity"/>
    <property type="evidence" value="ECO:0007669"/>
    <property type="project" value="InterPro"/>
</dbReference>
<accession>A0A948W739</accession>
<evidence type="ECO:0000256" key="7">
    <source>
        <dbReference type="ARBA" id="ARBA00022779"/>
    </source>
</evidence>
<keyword evidence="8" id="KW-0472">Membrane</keyword>
<dbReference type="InterPro" id="IPR000090">
    <property type="entry name" value="Flg_Motor_Flig"/>
</dbReference>
<evidence type="ECO:0000256" key="6">
    <source>
        <dbReference type="ARBA" id="ARBA00022500"/>
    </source>
</evidence>
<feature type="domain" description="Flagellar motor switch protein FliG N-terminal" evidence="12">
    <location>
        <begin position="10"/>
        <end position="108"/>
    </location>
</feature>
<dbReference type="NCBIfam" id="TIGR00207">
    <property type="entry name" value="fliG"/>
    <property type="match status" value="1"/>
</dbReference>
<keyword evidence="6" id="KW-0145">Chemotaxis</keyword>
<dbReference type="GO" id="GO:0009425">
    <property type="term" value="C:bacterial-type flagellum basal body"/>
    <property type="evidence" value="ECO:0007669"/>
    <property type="project" value="UniProtKB-SubCell"/>
</dbReference>
<feature type="domain" description="Flagellar motor switch protein FliG C-terminal" evidence="10">
    <location>
        <begin position="222"/>
        <end position="326"/>
    </location>
</feature>
<evidence type="ECO:0000256" key="4">
    <source>
        <dbReference type="ARBA" id="ARBA00021870"/>
    </source>
</evidence>
<evidence type="ECO:0000259" key="12">
    <source>
        <dbReference type="Pfam" id="PF14842"/>
    </source>
</evidence>
<comment type="caution">
    <text evidence="13">The sequence shown here is derived from an EMBL/GenBank/DDBJ whole genome shotgun (WGS) entry which is preliminary data.</text>
</comment>
<keyword evidence="5" id="KW-1003">Cell membrane</keyword>
<evidence type="ECO:0000256" key="2">
    <source>
        <dbReference type="ARBA" id="ARBA00004413"/>
    </source>
</evidence>
<dbReference type="SUPFAM" id="SSF48029">
    <property type="entry name" value="FliG"/>
    <property type="match status" value="2"/>
</dbReference>
<dbReference type="GO" id="GO:0006935">
    <property type="term" value="P:chemotaxis"/>
    <property type="evidence" value="ECO:0007669"/>
    <property type="project" value="UniProtKB-KW"/>
</dbReference>
<keyword evidence="13" id="KW-0969">Cilium</keyword>
<dbReference type="PANTHER" id="PTHR30534:SF0">
    <property type="entry name" value="FLAGELLAR MOTOR SWITCH PROTEIN FLIG"/>
    <property type="match status" value="1"/>
</dbReference>
<evidence type="ECO:0000259" key="10">
    <source>
        <dbReference type="Pfam" id="PF01706"/>
    </source>
</evidence>
<dbReference type="InterPro" id="IPR028263">
    <property type="entry name" value="FliG_N"/>
</dbReference>
<dbReference type="FunFam" id="1.10.220.30:FF:000001">
    <property type="entry name" value="Flagellar motor switch protein FliG"/>
    <property type="match status" value="1"/>
</dbReference>
<sequence>MPPKGFSEGGIRKAAMLLVTLGAEAAASVTKYLDSTEVEAVTMEIARTKEIPTAKRKELLSEFKDMVMAQSFYLEGGIDYAQQMLIKAVGTERAREILSRVRTTLEESTLQAIEQVDPEQLLSFIQSEHPQTMALILARLDAHQAAAVLTQLPQDIQPDVIARIACMEQISQETFYEMDNILREQIKMIGKSSSNRMGGIDSVATVLNLVDRGTEKNILGILDREDPELAAKIKNLMFVFEDIVHLIDRDIQQVLKEVDSKDLGLALKVASEDVKTKIYNNMSQRASDMLKDEIEYLGPVRLKTVEESQQRIVETIRRLEEQGKIVVSRGGEEEEIIV</sequence>
<dbReference type="Pfam" id="PF01706">
    <property type="entry name" value="FliG_C"/>
    <property type="match status" value="1"/>
</dbReference>
<gene>
    <name evidence="13" type="primary">fliG</name>
    <name evidence="13" type="ORF">KJ970_14780</name>
</gene>
<evidence type="ECO:0000259" key="11">
    <source>
        <dbReference type="Pfam" id="PF14841"/>
    </source>
</evidence>
<dbReference type="Pfam" id="PF14842">
    <property type="entry name" value="FliG_N"/>
    <property type="match status" value="1"/>
</dbReference>
<dbReference type="Gene3D" id="1.10.220.30">
    <property type="match status" value="3"/>
</dbReference>
<keyword evidence="13" id="KW-0282">Flagellum</keyword>
<organism evidence="13 14">
    <name type="scientific">Eiseniibacteriota bacterium</name>
    <dbReference type="NCBI Taxonomy" id="2212470"/>
    <lineage>
        <taxon>Bacteria</taxon>
        <taxon>Candidatus Eiseniibacteriota</taxon>
    </lineage>
</organism>
<evidence type="ECO:0000256" key="8">
    <source>
        <dbReference type="ARBA" id="ARBA00023136"/>
    </source>
</evidence>
<dbReference type="GO" id="GO:0005886">
    <property type="term" value="C:plasma membrane"/>
    <property type="evidence" value="ECO:0007669"/>
    <property type="project" value="UniProtKB-SubCell"/>
</dbReference>
<reference evidence="13" key="1">
    <citation type="submission" date="2021-05" db="EMBL/GenBank/DDBJ databases">
        <title>Energy efficiency and biological interactions define the core microbiome of deep oligotrophic groundwater.</title>
        <authorList>
            <person name="Mehrshad M."/>
            <person name="Lopez-Fernandez M."/>
            <person name="Bell E."/>
            <person name="Bernier-Latmani R."/>
            <person name="Bertilsson S."/>
            <person name="Dopson M."/>
        </authorList>
    </citation>
    <scope>NUCLEOTIDE SEQUENCE</scope>
    <source>
        <strain evidence="13">Modern_marine.mb.64</strain>
    </source>
</reference>
<name>A0A948W739_UNCEI</name>
<evidence type="ECO:0000256" key="5">
    <source>
        <dbReference type="ARBA" id="ARBA00022475"/>
    </source>
</evidence>
<protein>
    <recommendedName>
        <fullName evidence="4">Flagellar motor switch protein FliG</fullName>
    </recommendedName>
</protein>
<dbReference type="InterPro" id="IPR032779">
    <property type="entry name" value="FliG_M"/>
</dbReference>